<gene>
    <name evidence="1" type="ORF">HNR19_003458</name>
</gene>
<dbReference type="AlphaFoldDB" id="A0A853C3P3"/>
<name>A0A853C3P3_9ACTN</name>
<dbReference type="RefSeq" id="WP_179669081.1">
    <property type="nucleotide sequence ID" value="NZ_JACCFP010000001.1"/>
</dbReference>
<accession>A0A853C3P3</accession>
<organism evidence="1 2">
    <name type="scientific">Nocardioides thalensis</name>
    <dbReference type="NCBI Taxonomy" id="1914755"/>
    <lineage>
        <taxon>Bacteria</taxon>
        <taxon>Bacillati</taxon>
        <taxon>Actinomycetota</taxon>
        <taxon>Actinomycetes</taxon>
        <taxon>Propionibacteriales</taxon>
        <taxon>Nocardioidaceae</taxon>
        <taxon>Nocardioides</taxon>
    </lineage>
</organism>
<evidence type="ECO:0000313" key="2">
    <source>
        <dbReference type="Proteomes" id="UP000530424"/>
    </source>
</evidence>
<sequence length="125" mass="13537">MTDDLSPSGVADAVASDLLADGDIDVTSWTDLEHLPREMDALAAQYAEIFGYARTWVCQRAGFEPSPVCLLRPLAELMDVLTSVLGTVERVGRDHWDDLHDGVVATTADLRTVDAWVADVLPVVA</sequence>
<keyword evidence="2" id="KW-1185">Reference proteome</keyword>
<protein>
    <submittedName>
        <fullName evidence="1">Uncharacterized protein</fullName>
    </submittedName>
</protein>
<evidence type="ECO:0000313" key="1">
    <source>
        <dbReference type="EMBL" id="NYJ02760.1"/>
    </source>
</evidence>
<dbReference type="Proteomes" id="UP000530424">
    <property type="component" value="Unassembled WGS sequence"/>
</dbReference>
<comment type="caution">
    <text evidence="1">The sequence shown here is derived from an EMBL/GenBank/DDBJ whole genome shotgun (WGS) entry which is preliminary data.</text>
</comment>
<proteinExistence type="predicted"/>
<reference evidence="1 2" key="1">
    <citation type="submission" date="2020-07" db="EMBL/GenBank/DDBJ databases">
        <title>Sequencing the genomes of 1000 actinobacteria strains.</title>
        <authorList>
            <person name="Klenk H.-P."/>
        </authorList>
    </citation>
    <scope>NUCLEOTIDE SEQUENCE [LARGE SCALE GENOMIC DNA]</scope>
    <source>
        <strain evidence="1 2">DSM 103833</strain>
    </source>
</reference>
<dbReference type="EMBL" id="JACCFP010000001">
    <property type="protein sequence ID" value="NYJ02760.1"/>
    <property type="molecule type" value="Genomic_DNA"/>
</dbReference>